<protein>
    <submittedName>
        <fullName evidence="2">VOC family protein</fullName>
    </submittedName>
</protein>
<sequence>MSGPLDFQVTFDCADPEGLGEFWCAVLGYEREKPPDFDTWEEQLVAWRVPEELWNSRNAIVDPEGRRPRIFFQQVPEGKVAKNRLHLDVRAAPGKTGDERMAALKEEAERLVGLGATQLRVVDPAPDNGEAGWIVMQDPEGNEFCLD</sequence>
<dbReference type="SUPFAM" id="SSF54593">
    <property type="entry name" value="Glyoxalase/Bleomycin resistance protein/Dihydroxybiphenyl dioxygenase"/>
    <property type="match status" value="1"/>
</dbReference>
<comment type="caution">
    <text evidence="2">The sequence shown here is derived from an EMBL/GenBank/DDBJ whole genome shotgun (WGS) entry which is preliminary data.</text>
</comment>
<dbReference type="InterPro" id="IPR029068">
    <property type="entry name" value="Glyas_Bleomycin-R_OHBP_Dase"/>
</dbReference>
<dbReference type="PANTHER" id="PTHR35908:SF1">
    <property type="entry name" value="CONSERVED PROTEIN"/>
    <property type="match status" value="1"/>
</dbReference>
<evidence type="ECO:0000259" key="1">
    <source>
        <dbReference type="Pfam" id="PF18029"/>
    </source>
</evidence>
<keyword evidence="3" id="KW-1185">Reference proteome</keyword>
<name>A0ABP9F1N3_9ACTN</name>
<dbReference type="Gene3D" id="3.10.180.10">
    <property type="entry name" value="2,3-Dihydroxybiphenyl 1,2-Dioxygenase, domain 1"/>
    <property type="match status" value="1"/>
</dbReference>
<dbReference type="RefSeq" id="WP_345578514.1">
    <property type="nucleotide sequence ID" value="NZ_BAABLV010000008.1"/>
</dbReference>
<gene>
    <name evidence="2" type="ORF">GCM10025789_05120</name>
</gene>
<dbReference type="PANTHER" id="PTHR35908">
    <property type="entry name" value="HYPOTHETICAL FUSION PROTEIN"/>
    <property type="match status" value="1"/>
</dbReference>
<organism evidence="2 3">
    <name type="scientific">Tessaracoccus lubricantis</name>
    <dbReference type="NCBI Taxonomy" id="545543"/>
    <lineage>
        <taxon>Bacteria</taxon>
        <taxon>Bacillati</taxon>
        <taxon>Actinomycetota</taxon>
        <taxon>Actinomycetes</taxon>
        <taxon>Propionibacteriales</taxon>
        <taxon>Propionibacteriaceae</taxon>
        <taxon>Tessaracoccus</taxon>
    </lineage>
</organism>
<proteinExistence type="predicted"/>
<dbReference type="Proteomes" id="UP001501521">
    <property type="component" value="Unassembled WGS sequence"/>
</dbReference>
<reference evidence="3" key="1">
    <citation type="journal article" date="2019" name="Int. J. Syst. Evol. Microbiol.">
        <title>The Global Catalogue of Microorganisms (GCM) 10K type strain sequencing project: providing services to taxonomists for standard genome sequencing and annotation.</title>
        <authorList>
            <consortium name="The Broad Institute Genomics Platform"/>
            <consortium name="The Broad Institute Genome Sequencing Center for Infectious Disease"/>
            <person name="Wu L."/>
            <person name="Ma J."/>
        </authorList>
    </citation>
    <scope>NUCLEOTIDE SEQUENCE [LARGE SCALE GENOMIC DNA]</scope>
    <source>
        <strain evidence="3">JCM 19125</strain>
    </source>
</reference>
<feature type="domain" description="Glyoxalase-like" evidence="1">
    <location>
        <begin position="8"/>
        <end position="146"/>
    </location>
</feature>
<dbReference type="EMBL" id="BAABLV010000008">
    <property type="protein sequence ID" value="GAA4891284.1"/>
    <property type="molecule type" value="Genomic_DNA"/>
</dbReference>
<dbReference type="Pfam" id="PF18029">
    <property type="entry name" value="Glyoxalase_6"/>
    <property type="match status" value="1"/>
</dbReference>
<evidence type="ECO:0000313" key="3">
    <source>
        <dbReference type="Proteomes" id="UP001501521"/>
    </source>
</evidence>
<dbReference type="InterPro" id="IPR041581">
    <property type="entry name" value="Glyoxalase_6"/>
</dbReference>
<accession>A0ABP9F1N3</accession>
<evidence type="ECO:0000313" key="2">
    <source>
        <dbReference type="EMBL" id="GAA4891284.1"/>
    </source>
</evidence>